<dbReference type="EMBL" id="UGJE01000002">
    <property type="protein sequence ID" value="STQ86271.1"/>
    <property type="molecule type" value="Genomic_DNA"/>
</dbReference>
<dbReference type="RefSeq" id="WP_236097210.1">
    <property type="nucleotide sequence ID" value="NZ_JRPD02000001.1"/>
</dbReference>
<dbReference type="AlphaFoldDB" id="A0A377PVI9"/>
<evidence type="ECO:0000313" key="2">
    <source>
        <dbReference type="Proteomes" id="UP000255139"/>
    </source>
</evidence>
<organism evidence="1 2">
    <name type="scientific">Helicobacter muridarum</name>
    <dbReference type="NCBI Taxonomy" id="216"/>
    <lineage>
        <taxon>Bacteria</taxon>
        <taxon>Pseudomonadati</taxon>
        <taxon>Campylobacterota</taxon>
        <taxon>Epsilonproteobacteria</taxon>
        <taxon>Campylobacterales</taxon>
        <taxon>Helicobacteraceae</taxon>
        <taxon>Helicobacter</taxon>
    </lineage>
</organism>
<sequence length="157" mass="18190">MKNKIIREIKRPFRQLITKCGFGKPTRMSDNEINHDKELYTKLNNDPRFEIRSEYEWICRDDKYAENGSIMDSSYFIQDIWGARKVFLNKPKIHYDVGSLVVGFIAHLLSMNQRVVLIDVRAMNNDFDTDFINNYRHGLSNTGGGGVLAISNQMPPT</sequence>
<accession>A0A377PVI9</accession>
<protein>
    <submittedName>
        <fullName evidence="1">Uncharacterized protein</fullName>
    </submittedName>
</protein>
<dbReference type="Proteomes" id="UP000255139">
    <property type="component" value="Unassembled WGS sequence"/>
</dbReference>
<reference evidence="1 2" key="1">
    <citation type="submission" date="2018-06" db="EMBL/GenBank/DDBJ databases">
        <authorList>
            <consortium name="Pathogen Informatics"/>
            <person name="Doyle S."/>
        </authorList>
    </citation>
    <scope>NUCLEOTIDE SEQUENCE [LARGE SCALE GENOMIC DNA]</scope>
    <source>
        <strain evidence="1 2">NCTC12714</strain>
    </source>
</reference>
<gene>
    <name evidence="1" type="ORF">NCTC12714_01075</name>
</gene>
<evidence type="ECO:0000313" key="1">
    <source>
        <dbReference type="EMBL" id="STQ86271.1"/>
    </source>
</evidence>
<name>A0A377PVI9_9HELI</name>
<keyword evidence="2" id="KW-1185">Reference proteome</keyword>
<proteinExistence type="predicted"/>